<proteinExistence type="inferred from homology"/>
<comment type="subcellular location">
    <subcellularLocation>
        <location evidence="1">Cell inner membrane</location>
        <topology evidence="1">Multi-pass membrane protein</topology>
    </subcellularLocation>
    <subcellularLocation>
        <location evidence="9">Cell membrane</location>
        <topology evidence="9">Multi-pass membrane protein</topology>
    </subcellularLocation>
</comment>
<dbReference type="SUPFAM" id="SSF161098">
    <property type="entry name" value="MetI-like"/>
    <property type="match status" value="1"/>
</dbReference>
<evidence type="ECO:0000256" key="6">
    <source>
        <dbReference type="ARBA" id="ARBA00022970"/>
    </source>
</evidence>
<keyword evidence="7 9" id="KW-1133">Transmembrane helix</keyword>
<dbReference type="PANTHER" id="PTHR30614:SF37">
    <property type="entry name" value="AMINO-ACID ABC TRANSPORTER PERMEASE PROTEIN YHDX-RELATED"/>
    <property type="match status" value="1"/>
</dbReference>
<feature type="transmembrane region" description="Helical" evidence="9">
    <location>
        <begin position="208"/>
        <end position="228"/>
    </location>
</feature>
<dbReference type="PANTHER" id="PTHR30614">
    <property type="entry name" value="MEMBRANE COMPONENT OF AMINO ACID ABC TRANSPORTER"/>
    <property type="match status" value="1"/>
</dbReference>
<comment type="similarity">
    <text evidence="2">Belongs to the binding-protein-dependent transport system permease family. HisMQ subfamily.</text>
</comment>
<dbReference type="InterPro" id="IPR000515">
    <property type="entry name" value="MetI-like"/>
</dbReference>
<reference evidence="11" key="1">
    <citation type="submission" date="2016-03" db="EMBL/GenBank/DDBJ databases">
        <authorList>
            <person name="Ploux O."/>
        </authorList>
    </citation>
    <scope>NUCLEOTIDE SEQUENCE</scope>
    <source>
        <strain evidence="11">UC10</strain>
    </source>
</reference>
<evidence type="ECO:0000256" key="9">
    <source>
        <dbReference type="RuleBase" id="RU363032"/>
    </source>
</evidence>
<name>A0A1Y5PP36_9SPHN</name>
<evidence type="ECO:0000256" key="8">
    <source>
        <dbReference type="ARBA" id="ARBA00023136"/>
    </source>
</evidence>
<sequence length="379" mass="41188">MRQPARARRRPTGWIRTLGYQAALVAALLLAAIWVWHNMATNLARRGITMGFDFLERSARFPISESILPYAPSDSFAWAFFAGIGNTLFISAITILIATCLALPLALARRSNHPLALGLSSAFIDVVRNTPLIVQLLFWYSIIIFGLPRSAAALNPLPGVYLSDRGFYLPRLAAGEPHWLMLGLILVAGISAAAWWRKGARDALLARAGLGLIGLLTAMGALASSFALEMPSLGHFNFTGGMTITPEFIAILLGLLVYSTAFIAEIIRGGIDATPHGQWEAGRAIGLNERQTLHEIILPQALRIIIPPMTSQYINIIKNSTLAMIVGYPELNFVTATTINQTGQAVEGVVILMTSFLFLSLLLSAAMNRVDRKLALVTR</sequence>
<dbReference type="AlphaFoldDB" id="A0A1Y5PP36"/>
<evidence type="ECO:0000256" key="4">
    <source>
        <dbReference type="ARBA" id="ARBA00022475"/>
    </source>
</evidence>
<dbReference type="Pfam" id="PF00528">
    <property type="entry name" value="BPD_transp_1"/>
    <property type="match status" value="1"/>
</dbReference>
<dbReference type="PROSITE" id="PS50928">
    <property type="entry name" value="ABC_TM1"/>
    <property type="match status" value="1"/>
</dbReference>
<evidence type="ECO:0000259" key="10">
    <source>
        <dbReference type="PROSITE" id="PS50928"/>
    </source>
</evidence>
<dbReference type="Gene3D" id="1.10.3720.10">
    <property type="entry name" value="MetI-like"/>
    <property type="match status" value="1"/>
</dbReference>
<keyword evidence="8 9" id="KW-0472">Membrane</keyword>
<feature type="transmembrane region" description="Helical" evidence="9">
    <location>
        <begin position="248"/>
        <end position="267"/>
    </location>
</feature>
<feature type="transmembrane region" description="Helical" evidence="9">
    <location>
        <begin position="126"/>
        <end position="147"/>
    </location>
</feature>
<keyword evidence="3 9" id="KW-0813">Transport</keyword>
<dbReference type="InterPro" id="IPR010065">
    <property type="entry name" value="AA_ABC_transptr_permease_3TM"/>
</dbReference>
<evidence type="ECO:0000256" key="5">
    <source>
        <dbReference type="ARBA" id="ARBA00022692"/>
    </source>
</evidence>
<gene>
    <name evidence="11" type="ORF">SPPYR_0703</name>
</gene>
<dbReference type="NCBIfam" id="TIGR01726">
    <property type="entry name" value="HEQRo_perm_3TM"/>
    <property type="match status" value="1"/>
</dbReference>
<organism evidence="11">
    <name type="scientific">uncultured Sphingopyxis sp</name>
    <dbReference type="NCBI Taxonomy" id="310581"/>
    <lineage>
        <taxon>Bacteria</taxon>
        <taxon>Pseudomonadati</taxon>
        <taxon>Pseudomonadota</taxon>
        <taxon>Alphaproteobacteria</taxon>
        <taxon>Sphingomonadales</taxon>
        <taxon>Sphingomonadaceae</taxon>
        <taxon>Sphingopyxis</taxon>
        <taxon>environmental samples</taxon>
    </lineage>
</organism>
<keyword evidence="5 9" id="KW-0812">Transmembrane</keyword>
<dbReference type="KEGG" id="sphu:SPPYR_0703"/>
<dbReference type="EMBL" id="LT598653">
    <property type="protein sequence ID" value="SBV31823.1"/>
    <property type="molecule type" value="Genomic_DNA"/>
</dbReference>
<feature type="transmembrane region" description="Helical" evidence="9">
    <location>
        <begin position="76"/>
        <end position="105"/>
    </location>
</feature>
<evidence type="ECO:0000256" key="2">
    <source>
        <dbReference type="ARBA" id="ARBA00010072"/>
    </source>
</evidence>
<feature type="transmembrane region" description="Helical" evidence="9">
    <location>
        <begin position="20"/>
        <end position="37"/>
    </location>
</feature>
<feature type="transmembrane region" description="Helical" evidence="9">
    <location>
        <begin position="349"/>
        <end position="367"/>
    </location>
</feature>
<evidence type="ECO:0000313" key="11">
    <source>
        <dbReference type="EMBL" id="SBV31823.1"/>
    </source>
</evidence>
<dbReference type="InterPro" id="IPR035906">
    <property type="entry name" value="MetI-like_sf"/>
</dbReference>
<evidence type="ECO:0000256" key="3">
    <source>
        <dbReference type="ARBA" id="ARBA00022448"/>
    </source>
</evidence>
<dbReference type="InterPro" id="IPR043429">
    <property type="entry name" value="ArtM/GltK/GlnP/TcyL/YhdX-like"/>
</dbReference>
<accession>A0A1Y5PP36</accession>
<keyword evidence="6" id="KW-0029">Amino-acid transport</keyword>
<feature type="transmembrane region" description="Helical" evidence="9">
    <location>
        <begin position="178"/>
        <end position="196"/>
    </location>
</feature>
<dbReference type="GO" id="GO:0043190">
    <property type="term" value="C:ATP-binding cassette (ABC) transporter complex"/>
    <property type="evidence" value="ECO:0007669"/>
    <property type="project" value="InterPro"/>
</dbReference>
<dbReference type="CDD" id="cd06261">
    <property type="entry name" value="TM_PBP2"/>
    <property type="match status" value="1"/>
</dbReference>
<keyword evidence="4" id="KW-1003">Cell membrane</keyword>
<dbReference type="GO" id="GO:0006865">
    <property type="term" value="P:amino acid transport"/>
    <property type="evidence" value="ECO:0007669"/>
    <property type="project" value="UniProtKB-KW"/>
</dbReference>
<protein>
    <submittedName>
        <fullName evidence="11">Amino acid ABC transporter permease</fullName>
    </submittedName>
</protein>
<evidence type="ECO:0000256" key="1">
    <source>
        <dbReference type="ARBA" id="ARBA00004429"/>
    </source>
</evidence>
<evidence type="ECO:0000256" key="7">
    <source>
        <dbReference type="ARBA" id="ARBA00022989"/>
    </source>
</evidence>
<dbReference type="GO" id="GO:0022857">
    <property type="term" value="F:transmembrane transporter activity"/>
    <property type="evidence" value="ECO:0007669"/>
    <property type="project" value="InterPro"/>
</dbReference>
<feature type="domain" description="ABC transmembrane type-1" evidence="10">
    <location>
        <begin position="84"/>
        <end position="363"/>
    </location>
</feature>